<dbReference type="PANTHER" id="PTHR38887:SF1">
    <property type="entry name" value="RAS MODIFICATION PROTEIN ERF4"/>
    <property type="match status" value="1"/>
</dbReference>
<feature type="compositionally biased region" description="Basic and acidic residues" evidence="1">
    <location>
        <begin position="454"/>
        <end position="516"/>
    </location>
</feature>
<name>A0A9P9DXV8_9HYPO</name>
<organism evidence="2 3">
    <name type="scientific">Dactylonectria estremocensis</name>
    <dbReference type="NCBI Taxonomy" id="1079267"/>
    <lineage>
        <taxon>Eukaryota</taxon>
        <taxon>Fungi</taxon>
        <taxon>Dikarya</taxon>
        <taxon>Ascomycota</taxon>
        <taxon>Pezizomycotina</taxon>
        <taxon>Sordariomycetes</taxon>
        <taxon>Hypocreomycetidae</taxon>
        <taxon>Hypocreales</taxon>
        <taxon>Nectriaceae</taxon>
        <taxon>Dactylonectria</taxon>
    </lineage>
</organism>
<feature type="region of interest" description="Disordered" evidence="1">
    <location>
        <begin position="454"/>
        <end position="541"/>
    </location>
</feature>
<feature type="compositionally biased region" description="Low complexity" evidence="1">
    <location>
        <begin position="13"/>
        <end position="24"/>
    </location>
</feature>
<evidence type="ECO:0000313" key="3">
    <source>
        <dbReference type="Proteomes" id="UP000717696"/>
    </source>
</evidence>
<protein>
    <submittedName>
        <fullName evidence="2">Uncharacterized protein</fullName>
    </submittedName>
</protein>
<dbReference type="Proteomes" id="UP000717696">
    <property type="component" value="Unassembled WGS sequence"/>
</dbReference>
<dbReference type="AlphaFoldDB" id="A0A9P9DXV8"/>
<reference evidence="2" key="1">
    <citation type="journal article" date="2021" name="Nat. Commun.">
        <title>Genetic determinants of endophytism in the Arabidopsis root mycobiome.</title>
        <authorList>
            <person name="Mesny F."/>
            <person name="Miyauchi S."/>
            <person name="Thiergart T."/>
            <person name="Pickel B."/>
            <person name="Atanasova L."/>
            <person name="Karlsson M."/>
            <person name="Huettel B."/>
            <person name="Barry K.W."/>
            <person name="Haridas S."/>
            <person name="Chen C."/>
            <person name="Bauer D."/>
            <person name="Andreopoulos W."/>
            <person name="Pangilinan J."/>
            <person name="LaButti K."/>
            <person name="Riley R."/>
            <person name="Lipzen A."/>
            <person name="Clum A."/>
            <person name="Drula E."/>
            <person name="Henrissat B."/>
            <person name="Kohler A."/>
            <person name="Grigoriev I.V."/>
            <person name="Martin F.M."/>
            <person name="Hacquard S."/>
        </authorList>
    </citation>
    <scope>NUCLEOTIDE SEQUENCE</scope>
    <source>
        <strain evidence="2">MPI-CAGE-AT-0021</strain>
    </source>
</reference>
<dbReference type="InterPro" id="IPR053221">
    <property type="entry name" value="Burnettramic_acid_biosynth"/>
</dbReference>
<evidence type="ECO:0000313" key="2">
    <source>
        <dbReference type="EMBL" id="KAH7126476.1"/>
    </source>
</evidence>
<accession>A0A9P9DXV8</accession>
<feature type="region of interest" description="Disordered" evidence="1">
    <location>
        <begin position="112"/>
        <end position="136"/>
    </location>
</feature>
<comment type="caution">
    <text evidence="2">The sequence shown here is derived from an EMBL/GenBank/DDBJ whole genome shotgun (WGS) entry which is preliminary data.</text>
</comment>
<dbReference type="OrthoDB" id="3433125at2759"/>
<dbReference type="EMBL" id="JAGMUU010000023">
    <property type="protein sequence ID" value="KAH7126476.1"/>
    <property type="molecule type" value="Genomic_DNA"/>
</dbReference>
<feature type="compositionally biased region" description="Low complexity" evidence="1">
    <location>
        <begin position="88"/>
        <end position="100"/>
    </location>
</feature>
<feature type="region of interest" description="Disordered" evidence="1">
    <location>
        <begin position="72"/>
        <end position="100"/>
    </location>
</feature>
<proteinExistence type="predicted"/>
<keyword evidence="3" id="KW-1185">Reference proteome</keyword>
<feature type="region of interest" description="Disordered" evidence="1">
    <location>
        <begin position="1"/>
        <end position="30"/>
    </location>
</feature>
<evidence type="ECO:0000256" key="1">
    <source>
        <dbReference type="SAM" id="MobiDB-lite"/>
    </source>
</evidence>
<sequence length="573" mass="63156">MALSLVNQGKKMASQAASNAVQSAGIRERGEILTKPCGKAKKEDDPIDELVKLAASGIGLISEVIHHRREKKKLATKTGVHQVQEPNGQAQGADAATAAEQTTEAIWELDDAKQHAVAQEEDSKSSQSSQSPEGPKDLAKAFLQRHPSQPEGSSNAQLALPVILAQRRPEKRARGFVRAYSPVLADVGIDQETFLDFIDTFNKALEPNQWINVILLADVVGMVIPDPMLMLVGFAAQVAADLATEAHSRFRSNTFLDTVNRGFFIPRGFVCLVVTWRSDTADDEVVATVNFEGVADKTCSKPDIVGQMKDMVTQKTSLADGKQQLKDQVNELMEPSTGAFECLQPAPLIFPSLDKTAITQYKDGKAKKKNAVDRAEIWLDDFMDKRTQAKWIDSNPDLPMANMLPKPEFRSRYADPNHPASSGDVVAVLTGGRWQYKNGKPADGEEGLDLKAQKKEAERKKAEQKKAEKKETEGKKIEAKEYEERMIEKKAAEKDEAAKKKAQKKEADKKEAEEKKAVKKRTSKSKSETSQSQKDTKKSGGWKSLLQKDILYLVIVNLPHPADQMATVSDVLV</sequence>
<dbReference type="PANTHER" id="PTHR38887">
    <property type="entry name" value="CHROMOSOME 21, WHOLE GENOME SHOTGUN SEQUENCE"/>
    <property type="match status" value="1"/>
</dbReference>
<gene>
    <name evidence="2" type="ORF">B0J13DRAFT_646539</name>
</gene>